<gene>
    <name evidence="1" type="ORF">F6I03_01310</name>
</gene>
<dbReference type="SUPFAM" id="SSF103007">
    <property type="entry name" value="Hypothetical protein TT1725"/>
    <property type="match status" value="1"/>
</dbReference>
<dbReference type="Proteomes" id="UP000327148">
    <property type="component" value="Unassembled WGS sequence"/>
</dbReference>
<organism evidence="1 2">
    <name type="scientific">Aerococcus sanguinicola</name>
    <dbReference type="NCBI Taxonomy" id="119206"/>
    <lineage>
        <taxon>Bacteria</taxon>
        <taxon>Bacillati</taxon>
        <taxon>Bacillota</taxon>
        <taxon>Bacilli</taxon>
        <taxon>Lactobacillales</taxon>
        <taxon>Aerococcaceae</taxon>
        <taxon>Aerococcus</taxon>
    </lineage>
</organism>
<evidence type="ECO:0000313" key="2">
    <source>
        <dbReference type="Proteomes" id="UP000327148"/>
    </source>
</evidence>
<evidence type="ECO:0000313" key="1">
    <source>
        <dbReference type="EMBL" id="KAA9301871.1"/>
    </source>
</evidence>
<sequence length="96" mass="11142">MTMYVLAFELTCRLSGIHSLKEKRRLVKSICQRCQRKYGVSAAEIAYLDDHQFMSLGFALVSNSYSKSRNRLLQLKEEVELTYPIQLVACDWYEGV</sequence>
<reference evidence="1 2" key="1">
    <citation type="submission" date="2019-09" db="EMBL/GenBank/DDBJ databases">
        <title>Draft genome sequence assemblies of isolates from the urinary tract.</title>
        <authorList>
            <person name="Mores C.R."/>
            <person name="Putonti C."/>
            <person name="Wolfe A.J."/>
        </authorList>
    </citation>
    <scope>NUCLEOTIDE SEQUENCE [LARGE SCALE GENOMIC DNA]</scope>
    <source>
        <strain evidence="1 2">UMB623</strain>
    </source>
</reference>
<dbReference type="STRING" id="119206.AWM72_08620"/>
<dbReference type="EMBL" id="VYWO01000001">
    <property type="protein sequence ID" value="KAA9301871.1"/>
    <property type="molecule type" value="Genomic_DNA"/>
</dbReference>
<dbReference type="AlphaFoldDB" id="A0A5N1GPA6"/>
<dbReference type="InterPro" id="IPR036746">
    <property type="entry name" value="TT1725-like_sf"/>
</dbReference>
<comment type="caution">
    <text evidence="1">The sequence shown here is derived from an EMBL/GenBank/DDBJ whole genome shotgun (WGS) entry which is preliminary data.</text>
</comment>
<dbReference type="OrthoDB" id="9809023at2"/>
<dbReference type="Gene3D" id="3.30.70.1120">
    <property type="entry name" value="TT1725-like"/>
    <property type="match status" value="1"/>
</dbReference>
<accession>A0A5N1GPA6</accession>
<dbReference type="InterPro" id="IPR007546">
    <property type="entry name" value="DUF503"/>
</dbReference>
<dbReference type="Pfam" id="PF04456">
    <property type="entry name" value="DUF503"/>
    <property type="match status" value="1"/>
</dbReference>
<protein>
    <submittedName>
        <fullName evidence="1">DUF503 domain-containing protein</fullName>
    </submittedName>
</protein>
<proteinExistence type="predicted"/>
<dbReference type="PANTHER" id="PTHR36441:SF1">
    <property type="entry name" value="DUF503 DOMAIN-CONTAINING PROTEIN"/>
    <property type="match status" value="1"/>
</dbReference>
<dbReference type="PANTHER" id="PTHR36441">
    <property type="entry name" value="HYPOTHETICAL CYTOSOLIC PROTEIN"/>
    <property type="match status" value="1"/>
</dbReference>
<name>A0A5N1GPA6_9LACT</name>